<dbReference type="RefSeq" id="XP_022336050.1">
    <property type="nucleotide sequence ID" value="XM_022480342.1"/>
</dbReference>
<dbReference type="OrthoDB" id="6144732at2759"/>
<evidence type="ECO:0000313" key="3">
    <source>
        <dbReference type="RefSeq" id="XP_022336050.1"/>
    </source>
</evidence>
<accession>A0A8B8E7C7</accession>
<gene>
    <name evidence="3" type="primary">LOC111132520</name>
</gene>
<keyword evidence="2" id="KW-1185">Reference proteome</keyword>
<feature type="transmembrane region" description="Helical" evidence="1">
    <location>
        <begin position="25"/>
        <end position="50"/>
    </location>
</feature>
<organism evidence="2 3">
    <name type="scientific">Crassostrea virginica</name>
    <name type="common">Eastern oyster</name>
    <dbReference type="NCBI Taxonomy" id="6565"/>
    <lineage>
        <taxon>Eukaryota</taxon>
        <taxon>Metazoa</taxon>
        <taxon>Spiralia</taxon>
        <taxon>Lophotrochozoa</taxon>
        <taxon>Mollusca</taxon>
        <taxon>Bivalvia</taxon>
        <taxon>Autobranchia</taxon>
        <taxon>Pteriomorphia</taxon>
        <taxon>Ostreida</taxon>
        <taxon>Ostreoidea</taxon>
        <taxon>Ostreidae</taxon>
        <taxon>Crassostrea</taxon>
    </lineage>
</organism>
<protein>
    <submittedName>
        <fullName evidence="3">Uncharacterized protein LOC111132520</fullName>
    </submittedName>
</protein>
<evidence type="ECO:0000256" key="1">
    <source>
        <dbReference type="SAM" id="Phobius"/>
    </source>
</evidence>
<dbReference type="KEGG" id="cvn:111132520"/>
<keyword evidence="1" id="KW-1133">Transmembrane helix</keyword>
<keyword evidence="1" id="KW-0472">Membrane</keyword>
<dbReference type="Proteomes" id="UP000694844">
    <property type="component" value="Chromosome 5"/>
</dbReference>
<name>A0A8B8E7C7_CRAVI</name>
<proteinExistence type="predicted"/>
<dbReference type="AlphaFoldDB" id="A0A8B8E7C7"/>
<reference evidence="3" key="1">
    <citation type="submission" date="2025-08" db="UniProtKB">
        <authorList>
            <consortium name="RefSeq"/>
        </authorList>
    </citation>
    <scope>IDENTIFICATION</scope>
    <source>
        <tissue evidence="3">Whole sample</tissue>
    </source>
</reference>
<keyword evidence="1" id="KW-0812">Transmembrane</keyword>
<evidence type="ECO:0000313" key="2">
    <source>
        <dbReference type="Proteomes" id="UP000694844"/>
    </source>
</evidence>
<dbReference type="GeneID" id="111132520"/>
<sequence>MSLNMIYVDQTLAPRVRLVTAPPSSLVVCFDVLVFLFVAFFLVATLHLFLNTRLCGAVICTTNLGLEYNIKRTPGNHLAFSINACCPCRSQPLKYQLPYCGLTDLMTKVADIKAQAASAHRSFASSIYGGDEICSQGHQTDIARDYNNITSTLLYSYQKLTEIALKFYIIQHHNNSRIGVISGIGDSIGETLCHLQSILGDNEMSESVYKLTQEVADMDISQMVPYTCRTLVDNVAALLSIEDYTRKSLLRGLNEFA</sequence>